<reference evidence="13 14" key="1">
    <citation type="submission" date="2018-06" db="EMBL/GenBank/DDBJ databases">
        <authorList>
            <consortium name="Pathogen Informatics"/>
            <person name="Doyle S."/>
        </authorList>
    </citation>
    <scope>NUCLEOTIDE SEQUENCE [LARGE SCALE GENOMIC DNA]</scope>
    <source>
        <strain evidence="13 14">NCTC13336</strain>
    </source>
</reference>
<dbReference type="CDD" id="cd03284">
    <property type="entry name" value="ABC_MutS1"/>
    <property type="match status" value="1"/>
</dbReference>
<evidence type="ECO:0000256" key="11">
    <source>
        <dbReference type="SAM" id="MobiDB-lite"/>
    </source>
</evidence>
<evidence type="ECO:0000256" key="3">
    <source>
        <dbReference type="ARBA" id="ARBA00022741"/>
    </source>
</evidence>
<dbReference type="PIRSF" id="PIRSF037677">
    <property type="entry name" value="DNA_mis_repair_Msh6"/>
    <property type="match status" value="1"/>
</dbReference>
<keyword evidence="6 9" id="KW-0238">DNA-binding</keyword>
<dbReference type="SMART" id="SM00533">
    <property type="entry name" value="MUTSd"/>
    <property type="match status" value="1"/>
</dbReference>
<dbReference type="SUPFAM" id="SSF52540">
    <property type="entry name" value="P-loop containing nucleoside triphosphate hydrolases"/>
    <property type="match status" value="1"/>
</dbReference>
<keyword evidence="5 9" id="KW-0067">ATP-binding</keyword>
<protein>
    <recommendedName>
        <fullName evidence="2 9">DNA mismatch repair protein MutS</fullName>
    </recommendedName>
</protein>
<dbReference type="Proteomes" id="UP000254293">
    <property type="component" value="Unassembled WGS sequence"/>
</dbReference>
<dbReference type="Gene3D" id="1.10.1420.10">
    <property type="match status" value="2"/>
</dbReference>
<dbReference type="PANTHER" id="PTHR11361:SF34">
    <property type="entry name" value="DNA MISMATCH REPAIR PROTEIN MSH1, MITOCHONDRIAL"/>
    <property type="match status" value="1"/>
</dbReference>
<name>A0A377QZY3_9NEIS</name>
<dbReference type="InterPro" id="IPR007695">
    <property type="entry name" value="DNA_mismatch_repair_MutS-lik_N"/>
</dbReference>
<dbReference type="Gene3D" id="3.30.420.110">
    <property type="entry name" value="MutS, connector domain"/>
    <property type="match status" value="1"/>
</dbReference>
<dbReference type="PROSITE" id="PS00486">
    <property type="entry name" value="DNA_MISMATCH_REPAIR_2"/>
    <property type="match status" value="1"/>
</dbReference>
<dbReference type="EMBL" id="UGJJ01000001">
    <property type="protein sequence ID" value="STR00399.1"/>
    <property type="molecule type" value="Genomic_DNA"/>
</dbReference>
<evidence type="ECO:0000256" key="7">
    <source>
        <dbReference type="ARBA" id="ARBA00023204"/>
    </source>
</evidence>
<evidence type="ECO:0000256" key="1">
    <source>
        <dbReference type="ARBA" id="ARBA00006271"/>
    </source>
</evidence>
<dbReference type="NCBIfam" id="TIGR01070">
    <property type="entry name" value="mutS1"/>
    <property type="match status" value="1"/>
</dbReference>
<dbReference type="InterPro" id="IPR016151">
    <property type="entry name" value="DNA_mismatch_repair_MutS_N"/>
</dbReference>
<feature type="compositionally biased region" description="Polar residues" evidence="11">
    <location>
        <begin position="839"/>
        <end position="854"/>
    </location>
</feature>
<proteinExistence type="inferred from homology"/>
<dbReference type="InterPro" id="IPR005748">
    <property type="entry name" value="DNA_mismatch_repair_MutS"/>
</dbReference>
<dbReference type="FunFam" id="3.40.1170.10:FF:000001">
    <property type="entry name" value="DNA mismatch repair protein MutS"/>
    <property type="match status" value="1"/>
</dbReference>
<dbReference type="FunFam" id="1.10.1420.10:FF:000001">
    <property type="entry name" value="DNA mismatch repair protein MutS"/>
    <property type="match status" value="1"/>
</dbReference>
<keyword evidence="3 9" id="KW-0547">Nucleotide-binding</keyword>
<feature type="region of interest" description="Disordered" evidence="11">
    <location>
        <begin position="812"/>
        <end position="854"/>
    </location>
</feature>
<evidence type="ECO:0000259" key="12">
    <source>
        <dbReference type="PROSITE" id="PS00486"/>
    </source>
</evidence>
<keyword evidence="7 9" id="KW-0234">DNA repair</keyword>
<evidence type="ECO:0000256" key="4">
    <source>
        <dbReference type="ARBA" id="ARBA00022763"/>
    </source>
</evidence>
<dbReference type="Gene3D" id="6.10.140.430">
    <property type="match status" value="1"/>
</dbReference>
<dbReference type="AlphaFoldDB" id="A0A377QZY3"/>
<dbReference type="RefSeq" id="WP_115307677.1">
    <property type="nucleotide sequence ID" value="NZ_UGJJ01000001.1"/>
</dbReference>
<dbReference type="Pfam" id="PF05192">
    <property type="entry name" value="MutS_III"/>
    <property type="match status" value="1"/>
</dbReference>
<organism evidence="13 14">
    <name type="scientific">Kingella potus</name>
    <dbReference type="NCBI Taxonomy" id="265175"/>
    <lineage>
        <taxon>Bacteria</taxon>
        <taxon>Pseudomonadati</taxon>
        <taxon>Pseudomonadota</taxon>
        <taxon>Betaproteobacteria</taxon>
        <taxon>Neisseriales</taxon>
        <taxon>Neisseriaceae</taxon>
        <taxon>Kingella</taxon>
    </lineage>
</organism>
<dbReference type="InterPro" id="IPR045076">
    <property type="entry name" value="MutS"/>
</dbReference>
<accession>A0A377QZY3</accession>
<dbReference type="InterPro" id="IPR027417">
    <property type="entry name" value="P-loop_NTPase"/>
</dbReference>
<evidence type="ECO:0000256" key="5">
    <source>
        <dbReference type="ARBA" id="ARBA00022840"/>
    </source>
</evidence>
<dbReference type="GO" id="GO:0006298">
    <property type="term" value="P:mismatch repair"/>
    <property type="evidence" value="ECO:0007669"/>
    <property type="project" value="UniProtKB-UniRule"/>
</dbReference>
<dbReference type="Gene3D" id="3.40.1170.10">
    <property type="entry name" value="DNA repair protein MutS, domain I"/>
    <property type="match status" value="1"/>
</dbReference>
<dbReference type="Pfam" id="PF01624">
    <property type="entry name" value="MutS_I"/>
    <property type="match status" value="1"/>
</dbReference>
<dbReference type="SUPFAM" id="SSF55271">
    <property type="entry name" value="DNA repair protein MutS, domain I"/>
    <property type="match status" value="1"/>
</dbReference>
<keyword evidence="4 9" id="KW-0227">DNA damage</keyword>
<feature type="domain" description="DNA mismatch repair proteins mutS family" evidence="12">
    <location>
        <begin position="681"/>
        <end position="697"/>
    </location>
</feature>
<dbReference type="InterPro" id="IPR007861">
    <property type="entry name" value="DNA_mismatch_repair_MutS_clamp"/>
</dbReference>
<dbReference type="FunFam" id="3.40.50.300:FF:000870">
    <property type="entry name" value="MutS protein homolog 4"/>
    <property type="match status" value="1"/>
</dbReference>
<dbReference type="Pfam" id="PF00488">
    <property type="entry name" value="MutS_V"/>
    <property type="match status" value="1"/>
</dbReference>
<comment type="function">
    <text evidence="8 9">This protein is involved in the repair of mismatches in DNA. It is possible that it carries out the mismatch recognition step. This protein has a weak ATPase activity.</text>
</comment>
<dbReference type="GO" id="GO:0140664">
    <property type="term" value="F:ATP-dependent DNA damage sensor activity"/>
    <property type="evidence" value="ECO:0007669"/>
    <property type="project" value="InterPro"/>
</dbReference>
<evidence type="ECO:0000256" key="8">
    <source>
        <dbReference type="ARBA" id="ARBA00024647"/>
    </source>
</evidence>
<evidence type="ECO:0000256" key="6">
    <source>
        <dbReference type="ARBA" id="ARBA00023125"/>
    </source>
</evidence>
<dbReference type="NCBIfam" id="NF003810">
    <property type="entry name" value="PRK05399.1"/>
    <property type="match status" value="1"/>
</dbReference>
<dbReference type="Pfam" id="PF05190">
    <property type="entry name" value="MutS_IV"/>
    <property type="match status" value="1"/>
</dbReference>
<evidence type="ECO:0000256" key="10">
    <source>
        <dbReference type="RuleBase" id="RU003756"/>
    </source>
</evidence>
<dbReference type="Pfam" id="PF05188">
    <property type="entry name" value="MutS_II"/>
    <property type="match status" value="1"/>
</dbReference>
<feature type="binding site" evidence="9">
    <location>
        <begin position="607"/>
        <end position="614"/>
    </location>
    <ligand>
        <name>ATP</name>
        <dbReference type="ChEBI" id="CHEBI:30616"/>
    </ligand>
</feature>
<comment type="similarity">
    <text evidence="1 9 10">Belongs to the DNA mismatch repair MutS family.</text>
</comment>
<dbReference type="SUPFAM" id="SSF53150">
    <property type="entry name" value="DNA repair protein MutS, domain II"/>
    <property type="match status" value="1"/>
</dbReference>
<dbReference type="GO" id="GO:0003684">
    <property type="term" value="F:damaged DNA binding"/>
    <property type="evidence" value="ECO:0007669"/>
    <property type="project" value="UniProtKB-UniRule"/>
</dbReference>
<evidence type="ECO:0000256" key="2">
    <source>
        <dbReference type="ARBA" id="ARBA00021982"/>
    </source>
</evidence>
<evidence type="ECO:0000313" key="14">
    <source>
        <dbReference type="Proteomes" id="UP000254293"/>
    </source>
</evidence>
<dbReference type="InterPro" id="IPR007696">
    <property type="entry name" value="DNA_mismatch_repair_MutS_core"/>
</dbReference>
<evidence type="ECO:0000256" key="9">
    <source>
        <dbReference type="HAMAP-Rule" id="MF_00096"/>
    </source>
</evidence>
<dbReference type="GO" id="GO:0005524">
    <property type="term" value="F:ATP binding"/>
    <property type="evidence" value="ECO:0007669"/>
    <property type="project" value="UniProtKB-UniRule"/>
</dbReference>
<dbReference type="InterPro" id="IPR007860">
    <property type="entry name" value="DNA_mmatch_repair_MutS_con_dom"/>
</dbReference>
<dbReference type="GO" id="GO:0005829">
    <property type="term" value="C:cytosol"/>
    <property type="evidence" value="ECO:0007669"/>
    <property type="project" value="TreeGrafter"/>
</dbReference>
<dbReference type="InterPro" id="IPR000432">
    <property type="entry name" value="DNA_mismatch_repair_MutS_C"/>
</dbReference>
<dbReference type="GO" id="GO:0030983">
    <property type="term" value="F:mismatched DNA binding"/>
    <property type="evidence" value="ECO:0007669"/>
    <property type="project" value="InterPro"/>
</dbReference>
<sequence>MSKSAVSPMMQQYLGIKADHPDKLVFYRMGDFYEMFFDDAVEAAKLLDITLTARGQMDGKPIKMAGVPYHSAEQYLARLVKMGKSVAVCEQIGEVGAAKGPVERKVVRIVTPGTLTDSALLEDKETNRIAAVCAGKRRLGIAWASLQSGEFKVKMTAAESLADELARLQAAEILLPDGKSAPANLPREANITRLNNWQFAADSGFELLTRYFGSQDLRGFGLDAEEHAPAIGAAGALLNYIKLTQSELPRHLDGLSLESESEYIGMDAATRRNLEITQTIGGKQSPTLFSILDCCETHMGSRLLALWLHNPLRNRAHILARQEAVAALAAEGTAEIAGRLKNLSDIERIAARIAVGSARPRDLSGLRDSLDILPQILLPESPLLDTLKNIFPEGLRIAGKIRAAILPEPAVWLRDGGVINHGYCAELDELRAIQNHGGEFLLALEARERERTGLSTLKVEYNRVHGFYIELSKIQAVQAPADYQRRQTLKNAERFITPELKTFEDKVLGAQEAALALEKKLYDRLIEDLQNDLPLLQQTAKAAAALDVLTAFAALAAERSYCRPQFADYPCIDISDGRHPVIEQQVRHFAANHTRLDDKHRLMLLTGPNMGGKSTYMRQTALIVLMAHTGSFVPAASALIGPTDRIFTRIGASDDLAANRSTFMVEMSETAYILRHATPQSLVLMDEVGRGTSTFDGLALAQAVAAHLAQKNRSFSLFATHYFELTALPETLPAAFNMHLSALEEGHDIVFLHRVEPGPTGKSYGIAVAKLAGLPARALKSAQKYLEQLEAQAAAHRPQLDIFALLPEERPSENTDGAYCGGENGETPFSDGLEDAESSENGMPNSKHTGHNTASALLQTLDSLNPDTLSPRQALDALYRLKELADAGKEAV</sequence>
<dbReference type="OrthoDB" id="9802448at2"/>
<dbReference type="HAMAP" id="MF_00096">
    <property type="entry name" value="MutS"/>
    <property type="match status" value="1"/>
</dbReference>
<dbReference type="SUPFAM" id="SSF48334">
    <property type="entry name" value="DNA repair protein MutS, domain III"/>
    <property type="match status" value="1"/>
</dbReference>
<dbReference type="InterPro" id="IPR036187">
    <property type="entry name" value="DNA_mismatch_repair_MutS_sf"/>
</dbReference>
<dbReference type="Gene3D" id="3.40.50.300">
    <property type="entry name" value="P-loop containing nucleotide triphosphate hydrolases"/>
    <property type="match status" value="1"/>
</dbReference>
<gene>
    <name evidence="9 13" type="primary">mutS</name>
    <name evidence="13" type="ORF">NCTC13336_00606</name>
</gene>
<dbReference type="PANTHER" id="PTHR11361">
    <property type="entry name" value="DNA MISMATCH REPAIR PROTEIN MUTS FAMILY MEMBER"/>
    <property type="match status" value="1"/>
</dbReference>
<dbReference type="SMART" id="SM00534">
    <property type="entry name" value="MUTSac"/>
    <property type="match status" value="1"/>
</dbReference>
<dbReference type="InterPro" id="IPR036678">
    <property type="entry name" value="MutS_con_dom_sf"/>
</dbReference>
<evidence type="ECO:0000313" key="13">
    <source>
        <dbReference type="EMBL" id="STR00399.1"/>
    </source>
</evidence>
<keyword evidence="14" id="KW-1185">Reference proteome</keyword>
<dbReference type="InterPro" id="IPR017261">
    <property type="entry name" value="DNA_mismatch_repair_MutS/MSH"/>
</dbReference>